<dbReference type="SUPFAM" id="SSF56601">
    <property type="entry name" value="beta-lactamase/transpeptidase-like"/>
    <property type="match status" value="1"/>
</dbReference>
<dbReference type="InterPro" id="IPR001460">
    <property type="entry name" value="PCN-bd_Tpept"/>
</dbReference>
<dbReference type="Proteomes" id="UP000184442">
    <property type="component" value="Unassembled WGS sequence"/>
</dbReference>
<gene>
    <name evidence="4" type="ORF">SAMN02745176_00220</name>
</gene>
<dbReference type="PANTHER" id="PTHR30627">
    <property type="entry name" value="PEPTIDOGLYCAN D,D-TRANSPEPTIDASE"/>
    <property type="match status" value="1"/>
</dbReference>
<dbReference type="Pfam" id="PF00905">
    <property type="entry name" value="Transpeptidase"/>
    <property type="match status" value="1"/>
</dbReference>
<dbReference type="GO" id="GO:0005886">
    <property type="term" value="C:plasma membrane"/>
    <property type="evidence" value="ECO:0007669"/>
    <property type="project" value="TreeGrafter"/>
</dbReference>
<protein>
    <submittedName>
        <fullName evidence="4">Penicillin binding protein transpeptidase domain-containing protein</fullName>
    </submittedName>
</protein>
<evidence type="ECO:0000313" key="5">
    <source>
        <dbReference type="Proteomes" id="UP000184442"/>
    </source>
</evidence>
<evidence type="ECO:0000259" key="3">
    <source>
        <dbReference type="Pfam" id="PF00905"/>
    </source>
</evidence>
<reference evidence="4 5" key="1">
    <citation type="submission" date="2016-11" db="EMBL/GenBank/DDBJ databases">
        <authorList>
            <person name="Jaros S."/>
            <person name="Januszkiewicz K."/>
            <person name="Wedrychowicz H."/>
        </authorList>
    </citation>
    <scope>NUCLEOTIDE SEQUENCE [LARGE SCALE GENOMIC DNA]</scope>
    <source>
        <strain evidence="4 5">DSM 19022</strain>
    </source>
</reference>
<feature type="domain" description="Penicillin-binding protein transpeptidase" evidence="3">
    <location>
        <begin position="69"/>
        <end position="323"/>
    </location>
</feature>
<dbReference type="GO" id="GO:0008658">
    <property type="term" value="F:penicillin binding"/>
    <property type="evidence" value="ECO:0007669"/>
    <property type="project" value="InterPro"/>
</dbReference>
<evidence type="ECO:0000256" key="2">
    <source>
        <dbReference type="ARBA" id="ARBA00023136"/>
    </source>
</evidence>
<dbReference type="InterPro" id="IPR012338">
    <property type="entry name" value="Beta-lactam/transpept-like"/>
</dbReference>
<name>A0A1M6B1A8_9FIRM</name>
<dbReference type="Gene3D" id="3.40.710.10">
    <property type="entry name" value="DD-peptidase/beta-lactamase superfamily"/>
    <property type="match status" value="1"/>
</dbReference>
<dbReference type="OrthoDB" id="2985542at2"/>
<proteinExistence type="predicted"/>
<organism evidence="4 5">
    <name type="scientific">Lutispora thermophila DSM 19022</name>
    <dbReference type="NCBI Taxonomy" id="1122184"/>
    <lineage>
        <taxon>Bacteria</taxon>
        <taxon>Bacillati</taxon>
        <taxon>Bacillota</taxon>
        <taxon>Clostridia</taxon>
        <taxon>Lutisporales</taxon>
        <taxon>Lutisporaceae</taxon>
        <taxon>Lutispora</taxon>
    </lineage>
</organism>
<dbReference type="RefSeq" id="WP_073023606.1">
    <property type="nucleotide sequence ID" value="NZ_FQZS01000003.1"/>
</dbReference>
<dbReference type="GO" id="GO:0071555">
    <property type="term" value="P:cell wall organization"/>
    <property type="evidence" value="ECO:0007669"/>
    <property type="project" value="TreeGrafter"/>
</dbReference>
<keyword evidence="5" id="KW-1185">Reference proteome</keyword>
<evidence type="ECO:0000313" key="4">
    <source>
        <dbReference type="EMBL" id="SHI42490.1"/>
    </source>
</evidence>
<sequence>MLIKRNKIFIWCSISIAIISAVIGFTYATSITNADTESSIINYDLESKSKYQAIVDNEVELIPKDSIESILFMDINTGEILAGYGDVYKEFEPGSIFKILTFAMSLKENSVKPKDMYDCKGRLNVDGKIFYCWNFKGHGKQTLLQGIESKCNIAAIEAALKIGKEKFYENLELFGLRNHDSGIELNNLNLAAASIGKGFTITPLQTASSISALLNEGTLYKPFVDESLKNIVKIKINNNKQLALKQVASKDVTNAIVSALKDISIDGKISGIGGVSDMTSDKKYITSYVATNIEDDPKIVGVIVMNVEFKDKDLAEETMRNIMLKCLEDNPNDSN</sequence>
<evidence type="ECO:0000256" key="1">
    <source>
        <dbReference type="ARBA" id="ARBA00004370"/>
    </source>
</evidence>
<dbReference type="EMBL" id="FQZS01000003">
    <property type="protein sequence ID" value="SHI42490.1"/>
    <property type="molecule type" value="Genomic_DNA"/>
</dbReference>
<accession>A0A1M6B1A8</accession>
<dbReference type="PANTHER" id="PTHR30627:SF1">
    <property type="entry name" value="PEPTIDOGLYCAN D,D-TRANSPEPTIDASE FTSI"/>
    <property type="match status" value="1"/>
</dbReference>
<comment type="subcellular location">
    <subcellularLocation>
        <location evidence="1">Membrane</location>
    </subcellularLocation>
</comment>
<dbReference type="STRING" id="1122184.SAMN02745176_00220"/>
<dbReference type="InterPro" id="IPR050515">
    <property type="entry name" value="Beta-lactam/transpept"/>
</dbReference>
<dbReference type="AlphaFoldDB" id="A0A1M6B1A8"/>
<keyword evidence="2" id="KW-0472">Membrane</keyword>